<dbReference type="AlphaFoldDB" id="A0A271J121"/>
<feature type="domain" description="SGNH hydrolase-type esterase" evidence="3">
    <location>
        <begin position="518"/>
        <end position="700"/>
    </location>
</feature>
<dbReference type="RefSeq" id="WP_179299529.1">
    <property type="nucleotide sequence ID" value="NZ_MQWD01000001.1"/>
</dbReference>
<dbReference type="GO" id="GO:0016788">
    <property type="term" value="F:hydrolase activity, acting on ester bonds"/>
    <property type="evidence" value="ECO:0007669"/>
    <property type="project" value="UniProtKB-ARBA"/>
</dbReference>
<organism evidence="4 5">
    <name type="scientific">Rubrivirga marina</name>
    <dbReference type="NCBI Taxonomy" id="1196024"/>
    <lineage>
        <taxon>Bacteria</taxon>
        <taxon>Pseudomonadati</taxon>
        <taxon>Rhodothermota</taxon>
        <taxon>Rhodothermia</taxon>
        <taxon>Rhodothermales</taxon>
        <taxon>Rubricoccaceae</taxon>
        <taxon>Rubrivirga</taxon>
    </lineage>
</organism>
<accession>A0A271J121</accession>
<comment type="caution">
    <text evidence="4">The sequence shown here is derived from an EMBL/GenBank/DDBJ whole genome shotgun (WGS) entry which is preliminary data.</text>
</comment>
<dbReference type="InterPro" id="IPR053140">
    <property type="entry name" value="GDSL_Rv0518-like"/>
</dbReference>
<dbReference type="CDD" id="cd00229">
    <property type="entry name" value="SGNH_hydrolase"/>
    <property type="match status" value="1"/>
</dbReference>
<gene>
    <name evidence="4" type="ORF">BSZ37_08230</name>
</gene>
<name>A0A271J121_9BACT</name>
<dbReference type="InterPro" id="IPR036514">
    <property type="entry name" value="SGNH_hydro_sf"/>
</dbReference>
<evidence type="ECO:0000313" key="5">
    <source>
        <dbReference type="Proteomes" id="UP000216339"/>
    </source>
</evidence>
<keyword evidence="5" id="KW-1185">Reference proteome</keyword>
<evidence type="ECO:0000259" key="3">
    <source>
        <dbReference type="Pfam" id="PF13472"/>
    </source>
</evidence>
<dbReference type="Proteomes" id="UP000216339">
    <property type="component" value="Unassembled WGS sequence"/>
</dbReference>
<feature type="signal peptide" evidence="1">
    <location>
        <begin position="1"/>
        <end position="22"/>
    </location>
</feature>
<evidence type="ECO:0000259" key="2">
    <source>
        <dbReference type="Pfam" id="PF10091"/>
    </source>
</evidence>
<evidence type="ECO:0000256" key="1">
    <source>
        <dbReference type="SAM" id="SignalP"/>
    </source>
</evidence>
<dbReference type="InterPro" id="IPR013830">
    <property type="entry name" value="SGNH_hydro"/>
</dbReference>
<dbReference type="Gene3D" id="1.50.10.140">
    <property type="match status" value="1"/>
</dbReference>
<evidence type="ECO:0008006" key="6">
    <source>
        <dbReference type="Google" id="ProtNLM"/>
    </source>
</evidence>
<dbReference type="Pfam" id="PF10091">
    <property type="entry name" value="Glycoamylase"/>
    <property type="match status" value="1"/>
</dbReference>
<keyword evidence="1" id="KW-0732">Signal</keyword>
<dbReference type="EMBL" id="MQWD01000001">
    <property type="protein sequence ID" value="PAP76429.1"/>
    <property type="molecule type" value="Genomic_DNA"/>
</dbReference>
<dbReference type="PANTHER" id="PTHR43784">
    <property type="entry name" value="GDSL-LIKE LIPASE/ACYLHYDROLASE, PUTATIVE (AFU_ORTHOLOGUE AFUA_2G00820)-RELATED"/>
    <property type="match status" value="1"/>
</dbReference>
<dbReference type="PROSITE" id="PS51257">
    <property type="entry name" value="PROKAR_LIPOPROTEIN"/>
    <property type="match status" value="1"/>
</dbReference>
<dbReference type="Gene3D" id="3.40.50.1110">
    <property type="entry name" value="SGNH hydrolase"/>
    <property type="match status" value="1"/>
</dbReference>
<dbReference type="SUPFAM" id="SSF52266">
    <property type="entry name" value="SGNH hydrolase"/>
    <property type="match status" value="1"/>
</dbReference>
<dbReference type="InterPro" id="IPR019282">
    <property type="entry name" value="Glycoamylase-like_cons_dom"/>
</dbReference>
<feature type="domain" description="Glycoamylase-like" evidence="2">
    <location>
        <begin position="221"/>
        <end position="471"/>
    </location>
</feature>
<feature type="chain" id="PRO_5012334514" description="SGNH hydrolase-type esterase domain-containing protein" evidence="1">
    <location>
        <begin position="23"/>
        <end position="718"/>
    </location>
</feature>
<protein>
    <recommendedName>
        <fullName evidence="6">SGNH hydrolase-type esterase domain-containing protein</fullName>
    </recommendedName>
</protein>
<sequence>MRRLFPLLALLAVAACAPSAPVATPPGPSASSVEAAPLAYELSPEEEAFLDTLQHRTFRWFWETTPENGLVHDRYPSRDFSSVAAIGFGLPAYGIGAERGYVTRAEAAERTLTTLRTLYEAPQGPEQVGTAGHRGYFYHFLEYDDATRFRNVELSTIDTALLMGGVLFSREYFDGDTEAERAIRAYSDSLYQRVEWPWVRNEGATVLSMGWHPESEYIPAEWKGYNEGMILYLLGLGSPTHPLDPDTWTAWTDTYEWEEFYGYEHVNFTPLFGHQYSHLFVDFRSIQDQWMRDKSAELGEPYDYFENSRRGTLSQRAYAIDNPGGWADYSAEIWGLTASDGPSDQAVEVDGETRQFHTYWARGASADHINDDGTLAPTATGGSIPFAPDITIAALMAMAERYPDLWTEDYGFRDAVNPTFVFEDVPIKRNSEVTPYGWVDHDYLGIDQGPILIMAENFRSGLVWETLKESPYLVHGLRRAGFQGGWLSGAEVEMPAPIDFPETAEASQPNEDRLLVVVLGSSTAEGTGPSHRDSTWVNRFREYLEGVDVRFDVLNLARGGYSTFHLAPAGTAAPDHIRGAPDPQRNIDAALARDPDAIVINLPSNDAASGVDTETQLANFAAMVARAEAAGVPVWITTTQPRGLDPEWIAVQEEVRDALLATYGDRAIDFWSGFADADGAQAQRWDSGDDVHYNDPAHRIFFERVRDAGVAATVLAAN</sequence>
<dbReference type="Pfam" id="PF13472">
    <property type="entry name" value="Lipase_GDSL_2"/>
    <property type="match status" value="1"/>
</dbReference>
<evidence type="ECO:0000313" key="4">
    <source>
        <dbReference type="EMBL" id="PAP76429.1"/>
    </source>
</evidence>
<proteinExistence type="predicted"/>
<reference evidence="4 5" key="1">
    <citation type="submission" date="2016-11" db="EMBL/GenBank/DDBJ databases">
        <title>Study of marine rhodopsin-containing bacteria.</title>
        <authorList>
            <person name="Yoshizawa S."/>
            <person name="Kumagai Y."/>
            <person name="Kogure K."/>
        </authorList>
    </citation>
    <scope>NUCLEOTIDE SEQUENCE [LARGE SCALE GENOMIC DNA]</scope>
    <source>
        <strain evidence="4 5">SAORIC-28</strain>
    </source>
</reference>
<dbReference type="PANTHER" id="PTHR43784:SF2">
    <property type="entry name" value="GDSL-LIKE LIPASE_ACYLHYDROLASE, PUTATIVE (AFU_ORTHOLOGUE AFUA_2G00820)-RELATED"/>
    <property type="match status" value="1"/>
</dbReference>